<comment type="function">
    <text evidence="16">Bifunctional enzyme catalyzing the last two steps of de novo pyrimidine biosynthesis, orotate phosphoribosyltransferase (OPRT), which converts orotate to orotidine-5'-monophosphate (OMP), and orotidine-5'-monophosphate decarboxylase (ODC), the terminal enzymatic reaction that decarboxylates OMP to uridine monophosphate (UMP).</text>
</comment>
<dbReference type="SUPFAM" id="SSF51366">
    <property type="entry name" value="Ribulose-phoshate binding barrel"/>
    <property type="match status" value="1"/>
</dbReference>
<feature type="binding site" evidence="19">
    <location>
        <position position="274"/>
    </location>
    <ligand>
        <name>substrate</name>
    </ligand>
</feature>
<dbReference type="NCBIfam" id="TIGR00336">
    <property type="entry name" value="pyrE"/>
    <property type="match status" value="1"/>
</dbReference>
<evidence type="ECO:0000256" key="3">
    <source>
        <dbReference type="ARBA" id="ARBA00006221"/>
    </source>
</evidence>
<dbReference type="NCBIfam" id="NF010382">
    <property type="entry name" value="PRK13809.1"/>
    <property type="match status" value="1"/>
</dbReference>
<dbReference type="Gene3D" id="3.20.20.70">
    <property type="entry name" value="Aldolase class I"/>
    <property type="match status" value="1"/>
</dbReference>
<evidence type="ECO:0000259" key="20">
    <source>
        <dbReference type="SMART" id="SM00934"/>
    </source>
</evidence>
<dbReference type="PROSITE" id="PS00156">
    <property type="entry name" value="OMPDECASE"/>
    <property type="match status" value="1"/>
</dbReference>
<comment type="pathway">
    <text evidence="1">Pyrimidine metabolism; UMP biosynthesis via de novo pathway; UMP from orotate: step 2/2.</text>
</comment>
<dbReference type="Gene3D" id="3.40.50.2020">
    <property type="match status" value="1"/>
</dbReference>
<feature type="active site" description="For OMPdecase activity" evidence="18">
    <location>
        <position position="305"/>
    </location>
</feature>
<dbReference type="NCBIfam" id="TIGR01740">
    <property type="entry name" value="pyrF"/>
    <property type="match status" value="1"/>
</dbReference>
<evidence type="ECO:0000256" key="16">
    <source>
        <dbReference type="ARBA" id="ARBA00060327"/>
    </source>
</evidence>
<gene>
    <name evidence="21" type="ORF">GSLYS_00009513001</name>
</gene>
<proteinExistence type="inferred from homology"/>
<feature type="active site" description="For OMPdecase activity" evidence="18">
    <location>
        <position position="310"/>
    </location>
</feature>
<dbReference type="InterPro" id="IPR029057">
    <property type="entry name" value="PRTase-like"/>
</dbReference>
<evidence type="ECO:0000256" key="15">
    <source>
        <dbReference type="ARBA" id="ARBA00051700"/>
    </source>
</evidence>
<dbReference type="GO" id="GO:0004588">
    <property type="term" value="F:orotate phosphoribosyltransferase activity"/>
    <property type="evidence" value="ECO:0007669"/>
    <property type="project" value="UniProtKB-EC"/>
</dbReference>
<dbReference type="AlphaFoldDB" id="A0AAV2HQ90"/>
<keyword evidence="9" id="KW-0808">Transferase</keyword>
<dbReference type="PANTHER" id="PTHR19278">
    <property type="entry name" value="OROTATE PHOSPHORIBOSYLTRANSFERASE"/>
    <property type="match status" value="1"/>
</dbReference>
<dbReference type="FunFam" id="3.20.20.70:FF:000092">
    <property type="entry name" value="Uridine monophosphate synthetase"/>
    <property type="match status" value="1"/>
</dbReference>
<protein>
    <recommendedName>
        <fullName evidence="7">Uridine 5'-monophosphate synthase</fullName>
        <ecNumber evidence="5">2.4.2.10</ecNumber>
        <ecNumber evidence="6">4.1.1.23</ecNumber>
    </recommendedName>
</protein>
<dbReference type="GO" id="GO:0004590">
    <property type="term" value="F:orotidine-5'-phosphate decarboxylase activity"/>
    <property type="evidence" value="ECO:0007669"/>
    <property type="project" value="UniProtKB-EC"/>
</dbReference>
<evidence type="ECO:0000256" key="6">
    <source>
        <dbReference type="ARBA" id="ARBA00012321"/>
    </source>
</evidence>
<dbReference type="PANTHER" id="PTHR19278:SF9">
    <property type="entry name" value="URIDINE 5'-MONOPHOSPHATE SYNTHASE"/>
    <property type="match status" value="1"/>
</dbReference>
<evidence type="ECO:0000256" key="8">
    <source>
        <dbReference type="ARBA" id="ARBA00022676"/>
    </source>
</evidence>
<feature type="binding site" evidence="19">
    <location>
        <position position="423"/>
    </location>
    <ligand>
        <name>substrate</name>
    </ligand>
</feature>
<comment type="pathway">
    <text evidence="2">Pyrimidine metabolism; UMP biosynthesis via de novo pathway; UMP from orotate: step 1/2.</text>
</comment>
<evidence type="ECO:0000256" key="4">
    <source>
        <dbReference type="ARBA" id="ARBA00009769"/>
    </source>
</evidence>
<evidence type="ECO:0000256" key="13">
    <source>
        <dbReference type="ARBA" id="ARBA00023268"/>
    </source>
</evidence>
<name>A0AAV2HQ90_LYMST</name>
<feature type="binding site" evidence="19">
    <location>
        <position position="252"/>
    </location>
    <ligand>
        <name>substrate</name>
    </ligand>
</feature>
<dbReference type="EC" id="4.1.1.23" evidence="6"/>
<dbReference type="InterPro" id="IPR011060">
    <property type="entry name" value="RibuloseP-bd_barrel"/>
</dbReference>
<evidence type="ECO:0000256" key="5">
    <source>
        <dbReference type="ARBA" id="ARBA00011971"/>
    </source>
</evidence>
<dbReference type="SUPFAM" id="SSF53271">
    <property type="entry name" value="PRTase-like"/>
    <property type="match status" value="1"/>
</dbReference>
<dbReference type="InterPro" id="IPR001754">
    <property type="entry name" value="OMPdeCOase_dom"/>
</dbReference>
<accession>A0AAV2HQ90</accession>
<dbReference type="InterPro" id="IPR014732">
    <property type="entry name" value="OMPdecase"/>
</dbReference>
<evidence type="ECO:0000313" key="22">
    <source>
        <dbReference type="Proteomes" id="UP001497497"/>
    </source>
</evidence>
<dbReference type="Pfam" id="PF00156">
    <property type="entry name" value="Pribosyltran"/>
    <property type="match status" value="1"/>
</dbReference>
<dbReference type="InterPro" id="IPR000836">
    <property type="entry name" value="PRTase_dom"/>
</dbReference>
<comment type="catalytic activity">
    <reaction evidence="15">
        <text>orotidine 5'-phosphate + diphosphate = orotate + 5-phospho-alpha-D-ribose 1-diphosphate</text>
        <dbReference type="Rhea" id="RHEA:10380"/>
        <dbReference type="ChEBI" id="CHEBI:30839"/>
        <dbReference type="ChEBI" id="CHEBI:33019"/>
        <dbReference type="ChEBI" id="CHEBI:57538"/>
        <dbReference type="ChEBI" id="CHEBI:58017"/>
        <dbReference type="EC" id="2.4.2.10"/>
    </reaction>
    <physiologicalReaction direction="right-to-left" evidence="15">
        <dbReference type="Rhea" id="RHEA:10382"/>
    </physiologicalReaction>
</comment>
<dbReference type="GO" id="GO:0006207">
    <property type="term" value="P:'de novo' pyrimidine nucleobase biosynthetic process"/>
    <property type="evidence" value="ECO:0007669"/>
    <property type="project" value="InterPro"/>
</dbReference>
<dbReference type="CDD" id="cd06223">
    <property type="entry name" value="PRTases_typeI"/>
    <property type="match status" value="1"/>
</dbReference>
<dbReference type="GO" id="GO:0044205">
    <property type="term" value="P:'de novo' UMP biosynthetic process"/>
    <property type="evidence" value="ECO:0007669"/>
    <property type="project" value="InterPro"/>
</dbReference>
<keyword evidence="22" id="KW-1185">Reference proteome</keyword>
<dbReference type="InterPro" id="IPR018089">
    <property type="entry name" value="OMPdecase_AS"/>
</dbReference>
<keyword evidence="13" id="KW-0511">Multifunctional enzyme</keyword>
<feature type="active site" description="For OMPdecase activity" evidence="18">
    <location>
        <position position="307"/>
    </location>
</feature>
<dbReference type="InterPro" id="IPR023031">
    <property type="entry name" value="OPRT"/>
</dbReference>
<evidence type="ECO:0000256" key="2">
    <source>
        <dbReference type="ARBA" id="ARBA00004889"/>
    </source>
</evidence>
<dbReference type="SMART" id="SM00934">
    <property type="entry name" value="OMPdecase"/>
    <property type="match status" value="1"/>
</dbReference>
<evidence type="ECO:0000313" key="21">
    <source>
        <dbReference type="EMBL" id="CAL1535553.1"/>
    </source>
</evidence>
<evidence type="ECO:0000256" key="7">
    <source>
        <dbReference type="ARBA" id="ARBA00015047"/>
    </source>
</evidence>
<keyword evidence="11" id="KW-0665">Pyrimidine biosynthesis</keyword>
<dbReference type="Pfam" id="PF00215">
    <property type="entry name" value="OMPdecase"/>
    <property type="match status" value="1"/>
</dbReference>
<feature type="binding site" evidence="19">
    <location>
        <position position="443"/>
    </location>
    <ligand>
        <name>substrate</name>
    </ligand>
</feature>
<comment type="similarity">
    <text evidence="4">In the C-terminal section; belongs to the OMP decarboxylase family.</text>
</comment>
<dbReference type="Proteomes" id="UP001497497">
    <property type="component" value="Unassembled WGS sequence"/>
</dbReference>
<evidence type="ECO:0000256" key="9">
    <source>
        <dbReference type="ARBA" id="ARBA00022679"/>
    </source>
</evidence>
<feature type="binding site" evidence="19">
    <location>
        <position position="444"/>
    </location>
    <ligand>
        <name>substrate</name>
    </ligand>
</feature>
<evidence type="ECO:0000256" key="19">
    <source>
        <dbReference type="PIRSR" id="PIRSR614732-2"/>
    </source>
</evidence>
<dbReference type="InterPro" id="IPR013785">
    <property type="entry name" value="Aldolase_TIM"/>
</dbReference>
<organism evidence="21 22">
    <name type="scientific">Lymnaea stagnalis</name>
    <name type="common">Great pond snail</name>
    <name type="synonym">Helix stagnalis</name>
    <dbReference type="NCBI Taxonomy" id="6523"/>
    <lineage>
        <taxon>Eukaryota</taxon>
        <taxon>Metazoa</taxon>
        <taxon>Spiralia</taxon>
        <taxon>Lophotrochozoa</taxon>
        <taxon>Mollusca</taxon>
        <taxon>Gastropoda</taxon>
        <taxon>Heterobranchia</taxon>
        <taxon>Euthyneura</taxon>
        <taxon>Panpulmonata</taxon>
        <taxon>Hygrophila</taxon>
        <taxon>Lymnaeoidea</taxon>
        <taxon>Lymnaeidae</taxon>
        <taxon>Lymnaea</taxon>
    </lineage>
</organism>
<comment type="catalytic activity">
    <reaction evidence="14">
        <text>orotidine 5'-phosphate + H(+) = UMP + CO2</text>
        <dbReference type="Rhea" id="RHEA:11596"/>
        <dbReference type="ChEBI" id="CHEBI:15378"/>
        <dbReference type="ChEBI" id="CHEBI:16526"/>
        <dbReference type="ChEBI" id="CHEBI:57538"/>
        <dbReference type="ChEBI" id="CHEBI:57865"/>
        <dbReference type="EC" id="4.1.1.23"/>
    </reaction>
    <physiologicalReaction direction="left-to-right" evidence="14">
        <dbReference type="Rhea" id="RHEA:11597"/>
    </physiologicalReaction>
</comment>
<comment type="caution">
    <text evidence="21">The sequence shown here is derived from an EMBL/GenBank/DDBJ whole genome shotgun (WGS) entry which is preliminary data.</text>
</comment>
<dbReference type="CDD" id="cd04725">
    <property type="entry name" value="OMP_decarboxylase_like"/>
    <property type="match status" value="1"/>
</dbReference>
<evidence type="ECO:0000256" key="12">
    <source>
        <dbReference type="ARBA" id="ARBA00023239"/>
    </source>
</evidence>
<evidence type="ECO:0000256" key="1">
    <source>
        <dbReference type="ARBA" id="ARBA00004861"/>
    </source>
</evidence>
<comment type="subunit">
    <text evidence="17">Homodimer; dimerization is required for enzymatic activity.</text>
</comment>
<feature type="binding site" evidence="19">
    <location>
        <position position="365"/>
    </location>
    <ligand>
        <name>substrate</name>
    </ligand>
</feature>
<evidence type="ECO:0000256" key="11">
    <source>
        <dbReference type="ARBA" id="ARBA00022975"/>
    </source>
</evidence>
<sequence length="477" mass="52497">MAASMNSQITTESLIIRLHDVNVVKFGDFTLKSGIQSPIYFDLRVMISYPEIMVDVATLLWNKVKSSSFKTICGVPYTALPIATLMSTAHQIPMLIRRKEAKSYGTKKLIEGIYEDGDVCLVVEDVVSSGSSILETAQALQSSGIIVKEAVVLLNREQGGCEKLASEGIKLHSIFTMGDVLRVLREAGKMSPEMVERVSDYILKNTFQPNQLAPKPKVLGYRERAKLCSNPITQRLFEIMEKKRTNLALSADLTDSKQLLQLIDKTGPYICIVKTHIDILEDFSEDFIEKLSQLASKHEFLIFEDRKFADIGNTVVHQFSGGVYHISNWAHIINAHTVPGAGVIQGLKMVKTQNGCGCLLIAEMSSAGNLATGDYTQATVKMAEENKDFVIGFISVSNLSPDPELVHMTPGVQLECGRDDLGQQYLTPSEVITRRGSDVIIVGRGIYQAPDPAEAARQFQVAGYDAFVARLTEAVIS</sequence>
<keyword evidence="8" id="KW-0328">Glycosyltransferase</keyword>
<reference evidence="21 22" key="1">
    <citation type="submission" date="2024-04" db="EMBL/GenBank/DDBJ databases">
        <authorList>
            <consortium name="Genoscope - CEA"/>
            <person name="William W."/>
        </authorList>
    </citation>
    <scope>NUCLEOTIDE SEQUENCE [LARGE SCALE GENOMIC DNA]</scope>
</reference>
<dbReference type="InterPro" id="IPR004467">
    <property type="entry name" value="Or_phspho_trans_dom"/>
</dbReference>
<dbReference type="EMBL" id="CAXITT010000205">
    <property type="protein sequence ID" value="CAL1535553.1"/>
    <property type="molecule type" value="Genomic_DNA"/>
</dbReference>
<keyword evidence="10" id="KW-0210">Decarboxylase</keyword>
<dbReference type="HAMAP" id="MF_01208">
    <property type="entry name" value="PyrE"/>
    <property type="match status" value="1"/>
</dbReference>
<evidence type="ECO:0000256" key="14">
    <source>
        <dbReference type="ARBA" id="ARBA00051583"/>
    </source>
</evidence>
<evidence type="ECO:0000256" key="18">
    <source>
        <dbReference type="PIRSR" id="PIRSR614732-1"/>
    </source>
</evidence>
<keyword evidence="12" id="KW-0456">Lyase</keyword>
<feature type="domain" description="Orotidine 5'-phosphate decarboxylase" evidence="20">
    <location>
        <begin position="246"/>
        <end position="459"/>
    </location>
</feature>
<evidence type="ECO:0000256" key="17">
    <source>
        <dbReference type="ARBA" id="ARBA00063898"/>
    </source>
</evidence>
<comment type="similarity">
    <text evidence="3">In the N-terminal section; belongs to the purine/pyrimidine phosphoribosyltransferase family.</text>
</comment>
<dbReference type="EC" id="2.4.2.10" evidence="5"/>
<dbReference type="FunFam" id="3.40.50.2020:FF:000025">
    <property type="entry name" value="Uridine monophosphate synthetase"/>
    <property type="match status" value="1"/>
</dbReference>
<evidence type="ECO:0000256" key="10">
    <source>
        <dbReference type="ARBA" id="ARBA00022793"/>
    </source>
</evidence>